<evidence type="ECO:0000256" key="1">
    <source>
        <dbReference type="SAM" id="MobiDB-lite"/>
    </source>
</evidence>
<evidence type="ECO:0000313" key="2">
    <source>
        <dbReference type="EMBL" id="EMC93111.1"/>
    </source>
</evidence>
<dbReference type="Proteomes" id="UP000011761">
    <property type="component" value="Unassembled WGS sequence"/>
</dbReference>
<name>M2M9L5_BAUPA</name>
<accession>M2M9L5</accession>
<sequence length="126" mass="13814">MDPNKVHRRSNVVSLPSNKTVKEESELKIYGFNKLTTMYEAARKKSGVEYDFVARHMNLSAKTSHARWVAYAKKSDAAFEGKGTPNPREAPTAKAADAGSACGKVDKLSLLPRRSGPSNSESENKD</sequence>
<protein>
    <submittedName>
        <fullName evidence="2">Uncharacterized protein</fullName>
    </submittedName>
</protein>
<dbReference type="RefSeq" id="XP_007680290.1">
    <property type="nucleotide sequence ID" value="XM_007682100.1"/>
</dbReference>
<keyword evidence="3" id="KW-1185">Reference proteome</keyword>
<dbReference type="GeneID" id="19109374"/>
<proteinExistence type="predicted"/>
<reference evidence="2 3" key="1">
    <citation type="journal article" date="2012" name="PLoS Pathog.">
        <title>Diverse lifestyles and strategies of plant pathogenesis encoded in the genomes of eighteen Dothideomycetes fungi.</title>
        <authorList>
            <person name="Ohm R.A."/>
            <person name="Feau N."/>
            <person name="Henrissat B."/>
            <person name="Schoch C.L."/>
            <person name="Horwitz B.A."/>
            <person name="Barry K.W."/>
            <person name="Condon B.J."/>
            <person name="Copeland A.C."/>
            <person name="Dhillon B."/>
            <person name="Glaser F."/>
            <person name="Hesse C.N."/>
            <person name="Kosti I."/>
            <person name="LaButti K."/>
            <person name="Lindquist E.A."/>
            <person name="Lucas S."/>
            <person name="Salamov A.A."/>
            <person name="Bradshaw R.E."/>
            <person name="Ciuffetti L."/>
            <person name="Hamelin R.C."/>
            <person name="Kema G.H.J."/>
            <person name="Lawrence C."/>
            <person name="Scott J.A."/>
            <person name="Spatafora J.W."/>
            <person name="Turgeon B.G."/>
            <person name="de Wit P.J.G.M."/>
            <person name="Zhong S."/>
            <person name="Goodwin S.B."/>
            <person name="Grigoriev I.V."/>
        </authorList>
    </citation>
    <scope>NUCLEOTIDE SEQUENCE [LARGE SCALE GENOMIC DNA]</scope>
    <source>
        <strain evidence="2 3">UAMH 10762</strain>
    </source>
</reference>
<dbReference type="AlphaFoldDB" id="M2M9L5"/>
<feature type="compositionally biased region" description="Polar residues" evidence="1">
    <location>
        <begin position="116"/>
        <end position="126"/>
    </location>
</feature>
<dbReference type="EMBL" id="KB445561">
    <property type="protein sequence ID" value="EMC93111.1"/>
    <property type="molecule type" value="Genomic_DNA"/>
</dbReference>
<gene>
    <name evidence="2" type="ORF">BAUCODRAFT_159793</name>
</gene>
<evidence type="ECO:0000313" key="3">
    <source>
        <dbReference type="Proteomes" id="UP000011761"/>
    </source>
</evidence>
<feature type="region of interest" description="Disordered" evidence="1">
    <location>
        <begin position="77"/>
        <end position="126"/>
    </location>
</feature>
<dbReference type="KEGG" id="bcom:BAUCODRAFT_159793"/>
<dbReference type="HOGENOM" id="CLU_1981245_0_0_1"/>
<organism evidence="2 3">
    <name type="scientific">Baudoinia panamericana (strain UAMH 10762)</name>
    <name type="common">Angels' share fungus</name>
    <name type="synonym">Baudoinia compniacensis (strain UAMH 10762)</name>
    <dbReference type="NCBI Taxonomy" id="717646"/>
    <lineage>
        <taxon>Eukaryota</taxon>
        <taxon>Fungi</taxon>
        <taxon>Dikarya</taxon>
        <taxon>Ascomycota</taxon>
        <taxon>Pezizomycotina</taxon>
        <taxon>Dothideomycetes</taxon>
        <taxon>Dothideomycetidae</taxon>
        <taxon>Mycosphaerellales</taxon>
        <taxon>Teratosphaeriaceae</taxon>
        <taxon>Baudoinia</taxon>
    </lineage>
</organism>